<dbReference type="Proteomes" id="UP001497700">
    <property type="component" value="Unassembled WGS sequence"/>
</dbReference>
<gene>
    <name evidence="1" type="ORF">F4820DRAFT_366382</name>
</gene>
<dbReference type="EMBL" id="MU393428">
    <property type="protein sequence ID" value="KAI4869788.1"/>
    <property type="molecule type" value="Genomic_DNA"/>
</dbReference>
<name>A0ACB9ZFM7_9PEZI</name>
<evidence type="ECO:0000313" key="2">
    <source>
        <dbReference type="Proteomes" id="UP001497700"/>
    </source>
</evidence>
<comment type="caution">
    <text evidence="1">The sequence shown here is derived from an EMBL/GenBank/DDBJ whole genome shotgun (WGS) entry which is preliminary data.</text>
</comment>
<accession>A0ACB9ZFM7</accession>
<sequence length="348" mass="39116">MPVSRSSDNKDRQRWTAEQDSILVSAVARASTESSDINWHHVASYLPGRTNKDCRKRWHYKLAHDFRKGPWSAEEDQRLRDAVQKHDTKWNKVSAEVGTRNGDQCWKRWNDSLDPSIDHSPWNANEDAVLLQAVETLGRNWSDIVNRYLAGRTALAAKNRFSLLHRRIEGTQTAAKPRENVEILSSSSSSTSTSSNAVEDNDFDFMDLNGDDALSISRDNGQETTGYLNTPNFGTDVILGLTAPQTLPYPTPNSIQTPTKEAHSQYPDIFDYTFRNDMDTYRPITDLGAAGSSADKHVPADSSTRELTIRAKCRSDRAEKVMECLSKLVNNMMMQGDVNDVNFSIVEA</sequence>
<reference evidence="1 2" key="1">
    <citation type="journal article" date="2022" name="New Phytol.">
        <title>Ecological generalism drives hyperdiversity of secondary metabolite gene clusters in xylarialean endophytes.</title>
        <authorList>
            <person name="Franco M.E.E."/>
            <person name="Wisecaver J.H."/>
            <person name="Arnold A.E."/>
            <person name="Ju Y.M."/>
            <person name="Slot J.C."/>
            <person name="Ahrendt S."/>
            <person name="Moore L.P."/>
            <person name="Eastman K.E."/>
            <person name="Scott K."/>
            <person name="Konkel Z."/>
            <person name="Mondo S.J."/>
            <person name="Kuo A."/>
            <person name="Hayes R.D."/>
            <person name="Haridas S."/>
            <person name="Andreopoulos B."/>
            <person name="Riley R."/>
            <person name="LaButti K."/>
            <person name="Pangilinan J."/>
            <person name="Lipzen A."/>
            <person name="Amirebrahimi M."/>
            <person name="Yan J."/>
            <person name="Adam C."/>
            <person name="Keymanesh K."/>
            <person name="Ng V."/>
            <person name="Louie K."/>
            <person name="Northen T."/>
            <person name="Drula E."/>
            <person name="Henrissat B."/>
            <person name="Hsieh H.M."/>
            <person name="Youens-Clark K."/>
            <person name="Lutzoni F."/>
            <person name="Miadlikowska J."/>
            <person name="Eastwood D.C."/>
            <person name="Hamelin R.C."/>
            <person name="Grigoriev I.V."/>
            <person name="U'Ren J.M."/>
        </authorList>
    </citation>
    <scope>NUCLEOTIDE SEQUENCE [LARGE SCALE GENOMIC DNA]</scope>
    <source>
        <strain evidence="1 2">CBS 119005</strain>
    </source>
</reference>
<protein>
    <submittedName>
        <fullName evidence="1">Uncharacterized protein</fullName>
    </submittedName>
</protein>
<organism evidence="1 2">
    <name type="scientific">Hypoxylon rubiginosum</name>
    <dbReference type="NCBI Taxonomy" id="110542"/>
    <lineage>
        <taxon>Eukaryota</taxon>
        <taxon>Fungi</taxon>
        <taxon>Dikarya</taxon>
        <taxon>Ascomycota</taxon>
        <taxon>Pezizomycotina</taxon>
        <taxon>Sordariomycetes</taxon>
        <taxon>Xylariomycetidae</taxon>
        <taxon>Xylariales</taxon>
        <taxon>Hypoxylaceae</taxon>
        <taxon>Hypoxylon</taxon>
    </lineage>
</organism>
<proteinExistence type="predicted"/>
<evidence type="ECO:0000313" key="1">
    <source>
        <dbReference type="EMBL" id="KAI4869788.1"/>
    </source>
</evidence>
<keyword evidence="2" id="KW-1185">Reference proteome</keyword>